<protein>
    <submittedName>
        <fullName evidence="1">EPSP synthase-domain-containing protein</fullName>
    </submittedName>
</protein>
<evidence type="ECO:0000313" key="2">
    <source>
        <dbReference type="Proteomes" id="UP001207468"/>
    </source>
</evidence>
<organism evidence="1 2">
    <name type="scientific">Russula earlei</name>
    <dbReference type="NCBI Taxonomy" id="71964"/>
    <lineage>
        <taxon>Eukaryota</taxon>
        <taxon>Fungi</taxon>
        <taxon>Dikarya</taxon>
        <taxon>Basidiomycota</taxon>
        <taxon>Agaricomycotina</taxon>
        <taxon>Agaricomycetes</taxon>
        <taxon>Russulales</taxon>
        <taxon>Russulaceae</taxon>
        <taxon>Russula</taxon>
    </lineage>
</organism>
<sequence>MKQCPIGALVDALHANSSQIKYLELEGCLPLSISPAGLKGGQIKLAVTVSSQYVSFILLCSPYAKELVTLKLTLAGGQVILQPYISMTIAMMHIFGVNVAVYCNPKDYSIKLDASNVTYPLAIAAITGSSCTIANIGSSSLQGDMHFTKEVLEPMGCTVTQTATEMTMQGPPIVISNHDFQFPEVSQVEKPPETRKNQQKPGNSDTWKPRSIFLVTWLDSLGWKPRKPTGTYITSDLGPIYNI</sequence>
<comment type="caution">
    <text evidence="1">The sequence shown here is derived from an EMBL/GenBank/DDBJ whole genome shotgun (WGS) entry which is preliminary data.</text>
</comment>
<gene>
    <name evidence="1" type="ORF">F5148DRAFT_1147165</name>
</gene>
<dbReference type="Proteomes" id="UP001207468">
    <property type="component" value="Unassembled WGS sequence"/>
</dbReference>
<reference evidence="1" key="1">
    <citation type="submission" date="2021-03" db="EMBL/GenBank/DDBJ databases">
        <title>Evolutionary priming and transition to the ectomycorrhizal habit in an iconic lineage of mushroom-forming fungi: is preadaptation a requirement?</title>
        <authorList>
            <consortium name="DOE Joint Genome Institute"/>
            <person name="Looney B.P."/>
            <person name="Miyauchi S."/>
            <person name="Morin E."/>
            <person name="Drula E."/>
            <person name="Courty P.E."/>
            <person name="Chicoki N."/>
            <person name="Fauchery L."/>
            <person name="Kohler A."/>
            <person name="Kuo A."/>
            <person name="LaButti K."/>
            <person name="Pangilinan J."/>
            <person name="Lipzen A."/>
            <person name="Riley R."/>
            <person name="Andreopoulos W."/>
            <person name="He G."/>
            <person name="Johnson J."/>
            <person name="Barry K.W."/>
            <person name="Grigoriev I.V."/>
            <person name="Nagy L."/>
            <person name="Hibbett D."/>
            <person name="Henrissat B."/>
            <person name="Matheny P.B."/>
            <person name="Labbe J."/>
            <person name="Martin A.F."/>
        </authorList>
    </citation>
    <scope>NUCLEOTIDE SEQUENCE</scope>
    <source>
        <strain evidence="1">BPL698</strain>
    </source>
</reference>
<proteinExistence type="predicted"/>
<name>A0ACC0UIS5_9AGAM</name>
<accession>A0ACC0UIS5</accession>
<dbReference type="EMBL" id="JAGFNK010000030">
    <property type="protein sequence ID" value="KAI9510959.1"/>
    <property type="molecule type" value="Genomic_DNA"/>
</dbReference>
<evidence type="ECO:0000313" key="1">
    <source>
        <dbReference type="EMBL" id="KAI9510959.1"/>
    </source>
</evidence>
<keyword evidence="2" id="KW-1185">Reference proteome</keyword>